<reference evidence="1" key="2">
    <citation type="submission" date="2011-02" db="EMBL/GenBank/DDBJ databases">
        <authorList>
            <person name="MacLean D."/>
        </authorList>
    </citation>
    <scope>NUCLEOTIDE SEQUENCE</scope>
</reference>
<dbReference type="NCBIfam" id="TIGR00756">
    <property type="entry name" value="PPR"/>
    <property type="match status" value="1"/>
</dbReference>
<dbReference type="PANTHER" id="PTHR47939">
    <property type="entry name" value="MEMBRANE-ASSOCIATED SALT-INDUCIBLE PROTEIN-LIKE"/>
    <property type="match status" value="1"/>
</dbReference>
<protein>
    <submittedName>
        <fullName evidence="1">Uncharacterized protein AlNc14C234G9355</fullName>
    </submittedName>
</protein>
<dbReference type="Pfam" id="PF01535">
    <property type="entry name" value="PPR"/>
    <property type="match status" value="2"/>
</dbReference>
<sequence>MQICETTNLTQNLELHIANRDLVKALRYFERLPNRPDSLICQKLVILLSKSKTGSHVQRALKILRNSFRNTEFKADDYTRLAFIYIVDGCLRHNMLKEALELYDEASKYGILLDLQAYSGILEALVQSNMIEEAVDIIREISAEKEVIPTERLYQPVLVALVKRCDYLVAIDLLENARLQNVDLSFDMYQQLLDVAEDQEEVSDAYDSFMNHIEEALSEDDTILDALIDDDGDTDDGNDDEDEFD</sequence>
<dbReference type="HOGENOM" id="CLU_073736_0_0_1"/>
<dbReference type="PANTHER" id="PTHR47939:SF1">
    <property type="entry name" value="OS04G0684500 PROTEIN"/>
    <property type="match status" value="1"/>
</dbReference>
<organism evidence="1">
    <name type="scientific">Albugo laibachii Nc14</name>
    <dbReference type="NCBI Taxonomy" id="890382"/>
    <lineage>
        <taxon>Eukaryota</taxon>
        <taxon>Sar</taxon>
        <taxon>Stramenopiles</taxon>
        <taxon>Oomycota</taxon>
        <taxon>Peronosporomycetes</taxon>
        <taxon>Albuginales</taxon>
        <taxon>Albuginaceae</taxon>
        <taxon>Albugo</taxon>
    </lineage>
</organism>
<dbReference type="InterPro" id="IPR050667">
    <property type="entry name" value="PPR-containing_protein"/>
</dbReference>
<dbReference type="InterPro" id="IPR002885">
    <property type="entry name" value="PPR_rpt"/>
</dbReference>
<proteinExistence type="predicted"/>
<dbReference type="AlphaFoldDB" id="F0WSL1"/>
<gene>
    <name evidence="1" type="primary">AlNc14C234G9355</name>
    <name evidence="1" type="ORF">ALNC14_104810</name>
</gene>
<name>F0WSL1_9STRA</name>
<dbReference type="Gene3D" id="1.25.40.10">
    <property type="entry name" value="Tetratricopeptide repeat domain"/>
    <property type="match status" value="1"/>
</dbReference>
<evidence type="ECO:0000313" key="1">
    <source>
        <dbReference type="EMBL" id="CCA24337.1"/>
    </source>
</evidence>
<dbReference type="InterPro" id="IPR011990">
    <property type="entry name" value="TPR-like_helical_dom_sf"/>
</dbReference>
<dbReference type="EMBL" id="FR824279">
    <property type="protein sequence ID" value="CCA24337.1"/>
    <property type="molecule type" value="Genomic_DNA"/>
</dbReference>
<accession>F0WSL1</accession>
<reference evidence="1" key="1">
    <citation type="journal article" date="2011" name="PLoS Biol.">
        <title>Gene gain and loss during evolution of obligate parasitism in the white rust pathogen of Arabidopsis thaliana.</title>
        <authorList>
            <person name="Kemen E."/>
            <person name="Gardiner A."/>
            <person name="Schultz-Larsen T."/>
            <person name="Kemen A.C."/>
            <person name="Balmuth A.L."/>
            <person name="Robert-Seilaniantz A."/>
            <person name="Bailey K."/>
            <person name="Holub E."/>
            <person name="Studholme D.J."/>
            <person name="Maclean D."/>
            <person name="Jones J.D."/>
        </authorList>
    </citation>
    <scope>NUCLEOTIDE SEQUENCE</scope>
</reference>